<dbReference type="RefSeq" id="WP_267259960.1">
    <property type="nucleotide sequence ID" value="NZ_CP084204.1"/>
</dbReference>
<dbReference type="GeneID" id="95604579"/>
<dbReference type="Proteomes" id="UP001164506">
    <property type="component" value="Chromosome"/>
</dbReference>
<evidence type="ECO:0000313" key="2">
    <source>
        <dbReference type="Proteomes" id="UP001164506"/>
    </source>
</evidence>
<keyword evidence="2" id="KW-1185">Reference proteome</keyword>
<proteinExistence type="predicted"/>
<name>A0ABY6R752_9ACTN</name>
<protein>
    <submittedName>
        <fullName evidence="1">Uncharacterized protein</fullName>
    </submittedName>
</protein>
<sequence>MTDQQLLYRAESDPDWNTVAAGTARVTLHPDESAPEVIVVSGPCPRCHHETVHAEPLITYANALDGSGLLARLLLRRATATGSRDVEVICACTATHPEAGERSGCGASWVLHVEWGV</sequence>
<gene>
    <name evidence="1" type="ORF">LDH80_34090</name>
</gene>
<accession>A0ABY6R752</accession>
<organism evidence="1 2">
    <name type="scientific">Streptomyces tanashiensis</name>
    <dbReference type="NCBI Taxonomy" id="67367"/>
    <lineage>
        <taxon>Bacteria</taxon>
        <taxon>Bacillati</taxon>
        <taxon>Actinomycetota</taxon>
        <taxon>Actinomycetes</taxon>
        <taxon>Kitasatosporales</taxon>
        <taxon>Streptomycetaceae</taxon>
        <taxon>Streptomyces</taxon>
    </lineage>
</organism>
<reference evidence="1" key="1">
    <citation type="submission" date="2021-09" db="EMBL/GenBank/DDBJ databases">
        <title>Complete genome sequence and metabolic characterization of Streptomyces tanashiensis DSM 731 the producer of antibacterial Kalafungin and diverse secondary metabolites.</title>
        <authorList>
            <person name="Abbasi M.N."/>
            <person name="Anwar M.N."/>
            <person name="Alam K."/>
            <person name="Shoaib M."/>
            <person name="Lin Z."/>
            <person name="Hayat M."/>
            <person name="Ali M.I."/>
            <person name="Malik H.M.T."/>
            <person name="Ahmed I."/>
            <person name="Li A."/>
            <person name="Hailong Wang H."/>
            <person name="Zhang Y."/>
        </authorList>
    </citation>
    <scope>NUCLEOTIDE SEQUENCE</scope>
    <source>
        <strain evidence="1">Kala</strain>
    </source>
</reference>
<dbReference type="EMBL" id="CP084204">
    <property type="protein sequence ID" value="UZX25432.1"/>
    <property type="molecule type" value="Genomic_DNA"/>
</dbReference>
<evidence type="ECO:0000313" key="1">
    <source>
        <dbReference type="EMBL" id="UZX25432.1"/>
    </source>
</evidence>